<evidence type="ECO:0000256" key="2">
    <source>
        <dbReference type="ARBA" id="ARBA00023315"/>
    </source>
</evidence>
<keyword evidence="1" id="KW-0808">Transferase</keyword>
<dbReference type="PROSITE" id="PS51186">
    <property type="entry name" value="GNAT"/>
    <property type="match status" value="1"/>
</dbReference>
<dbReference type="Proteomes" id="UP001320420">
    <property type="component" value="Unassembled WGS sequence"/>
</dbReference>
<comment type="caution">
    <text evidence="4">The sequence shown here is derived from an EMBL/GenBank/DDBJ whole genome shotgun (WGS) entry which is preliminary data.</text>
</comment>
<keyword evidence="2" id="KW-0012">Acyltransferase</keyword>
<dbReference type="EMBL" id="JAKJXP020000164">
    <property type="protein sequence ID" value="KAK7740659.1"/>
    <property type="molecule type" value="Genomic_DNA"/>
</dbReference>
<dbReference type="Pfam" id="PF13508">
    <property type="entry name" value="Acetyltransf_7"/>
    <property type="match status" value="1"/>
</dbReference>
<dbReference type="InterPro" id="IPR016181">
    <property type="entry name" value="Acyl_CoA_acyltransferase"/>
</dbReference>
<organism evidence="4 5">
    <name type="scientific">Diatrype stigma</name>
    <dbReference type="NCBI Taxonomy" id="117547"/>
    <lineage>
        <taxon>Eukaryota</taxon>
        <taxon>Fungi</taxon>
        <taxon>Dikarya</taxon>
        <taxon>Ascomycota</taxon>
        <taxon>Pezizomycotina</taxon>
        <taxon>Sordariomycetes</taxon>
        <taxon>Xylariomycetidae</taxon>
        <taxon>Xylariales</taxon>
        <taxon>Diatrypaceae</taxon>
        <taxon>Diatrype</taxon>
    </lineage>
</organism>
<sequence length="151" mass="16610">MANTTFRIRPRRDSDLAECYAVLRAVHAVSGYPVDGVGDPASFLRTDDRAWVAVRVRDGEGDGGGGDDILVLGRLFVHPEARGGGIATRLIDAAMAEARARGARLVMHALVKDQDAIRLYRRLGWVHYGNTVYRWGEGRQMDGECFVSPPE</sequence>
<proteinExistence type="predicted"/>
<protein>
    <recommendedName>
        <fullName evidence="3">N-acetyltransferase domain-containing protein</fullName>
    </recommendedName>
</protein>
<accession>A0AAN9UD44</accession>
<dbReference type="InterPro" id="IPR000182">
    <property type="entry name" value="GNAT_dom"/>
</dbReference>
<dbReference type="InterPro" id="IPR050832">
    <property type="entry name" value="Bact_Acetyltransf"/>
</dbReference>
<name>A0AAN9UD44_9PEZI</name>
<dbReference type="SUPFAM" id="SSF55729">
    <property type="entry name" value="Acyl-CoA N-acyltransferases (Nat)"/>
    <property type="match status" value="1"/>
</dbReference>
<evidence type="ECO:0000313" key="5">
    <source>
        <dbReference type="Proteomes" id="UP001320420"/>
    </source>
</evidence>
<dbReference type="CDD" id="cd04301">
    <property type="entry name" value="NAT_SF"/>
    <property type="match status" value="1"/>
</dbReference>
<dbReference type="GO" id="GO:0016747">
    <property type="term" value="F:acyltransferase activity, transferring groups other than amino-acyl groups"/>
    <property type="evidence" value="ECO:0007669"/>
    <property type="project" value="InterPro"/>
</dbReference>
<feature type="domain" description="N-acetyltransferase" evidence="3">
    <location>
        <begin position="6"/>
        <end position="148"/>
    </location>
</feature>
<keyword evidence="5" id="KW-1185">Reference proteome</keyword>
<gene>
    <name evidence="4" type="ORF">SLS62_011034</name>
</gene>
<evidence type="ECO:0000313" key="4">
    <source>
        <dbReference type="EMBL" id="KAK7740659.1"/>
    </source>
</evidence>
<dbReference type="PANTHER" id="PTHR43877:SF2">
    <property type="entry name" value="AMINOALKYLPHOSPHONATE N-ACETYLTRANSFERASE-RELATED"/>
    <property type="match status" value="1"/>
</dbReference>
<dbReference type="PANTHER" id="PTHR43877">
    <property type="entry name" value="AMINOALKYLPHOSPHONATE N-ACETYLTRANSFERASE-RELATED-RELATED"/>
    <property type="match status" value="1"/>
</dbReference>
<dbReference type="Gene3D" id="3.40.630.30">
    <property type="match status" value="1"/>
</dbReference>
<evidence type="ECO:0000256" key="1">
    <source>
        <dbReference type="ARBA" id="ARBA00022679"/>
    </source>
</evidence>
<dbReference type="AlphaFoldDB" id="A0AAN9UD44"/>
<reference evidence="4 5" key="1">
    <citation type="submission" date="2024-02" db="EMBL/GenBank/DDBJ databases">
        <title>De novo assembly and annotation of 12 fungi associated with fruit tree decline syndrome in Ontario, Canada.</title>
        <authorList>
            <person name="Sulman M."/>
            <person name="Ellouze W."/>
            <person name="Ilyukhin E."/>
        </authorList>
    </citation>
    <scope>NUCLEOTIDE SEQUENCE [LARGE SCALE GENOMIC DNA]</scope>
    <source>
        <strain evidence="4 5">M11/M66-122</strain>
    </source>
</reference>
<evidence type="ECO:0000259" key="3">
    <source>
        <dbReference type="PROSITE" id="PS51186"/>
    </source>
</evidence>